<protein>
    <submittedName>
        <fullName evidence="1">Uncharacterized protein</fullName>
    </submittedName>
</protein>
<name>Q99GR1_NPVCN</name>
<dbReference type="EMBL" id="AF274283">
    <property type="protein sequence ID" value="AAK13271.1"/>
    <property type="molecule type" value="Genomic_DNA"/>
</dbReference>
<proteinExistence type="predicted"/>
<sequence length="103" mass="11751">MVLKSFKSTSKFVHSLTRSGSHESNTKLWALAARIICSRSTSRGYDATSIEQRFQQLGCEAPRLDNPVVRSWWIESVKATFFSQFQRRERSKGIKILLNCGVP</sequence>
<reference evidence="1" key="1">
    <citation type="journal article" date="2001" name="J. Gen. Virol.">
        <title>Morphological and molecular evidence that Culex nigripalpus baculovirus is an unusual member of the family Baculoviridae.</title>
        <authorList>
            <person name="Moser B."/>
            <person name="Becnel J."/>
            <person name="White S."/>
            <person name="Afonso C."/>
            <person name="Kutish G."/>
            <person name="Shanker S."/>
            <person name="Almira E."/>
        </authorList>
    </citation>
    <scope>NUCLEOTIDE SEQUENCE</scope>
</reference>
<organism evidence="1">
    <name type="scientific">Culex nigripalpus nucleopolyhedrovirus</name>
    <name type="common">CuniNPV</name>
    <dbReference type="NCBI Taxonomy" id="130556"/>
    <lineage>
        <taxon>Viruses</taxon>
        <taxon>Viruses incertae sedis</taxon>
        <taxon>Naldaviricetes</taxon>
        <taxon>Lefavirales</taxon>
        <taxon>Baculoviridae</taxon>
        <taxon>Deltabaculovirus</taxon>
        <taxon>Deltabaculovirus cunigripalpi</taxon>
    </lineage>
</organism>
<organismHost>
    <name type="scientific">Culex nigripalpus</name>
    <dbReference type="NCBI Taxonomy" id="42429"/>
</organismHost>
<evidence type="ECO:0000313" key="1">
    <source>
        <dbReference type="EMBL" id="AAK13271.1"/>
    </source>
</evidence>
<accession>Q99GR1</accession>